<evidence type="ECO:0000256" key="1">
    <source>
        <dbReference type="SAM" id="Phobius"/>
    </source>
</evidence>
<sequence length="420" mass="48796">MGFVKSVYFTICIFLVLFVFRVPIFFNSSILAFVLLLPVSLSSYGQFRINIKRLFVEDNKLIRLIAILFLIIIFSFLLPVFHGTYDFSILVPLVNQLVNILIVILFVVLSYSKGNYYEVLDLVSYGFVLQSIIMFMSLLSPSIYNLVQLTQDQGAIELSISQYGGYRNLGIGSSQFFYMNAAFGLMVIIQMFLYVSLRKTKYLFMFIITLFGLFVTGRSALLGVFFAFVIFFYDLFQRNKMGFIFKLPLYLFICLLLLLVFYNYLPDFLRNWVFEAFINYEKSGKLSSSSSDKLLNEMFFMPNPFTVIFGDGLYQNPLGEGYYGKTDSGYMRMILFYGIGGVIMYFLYFKNIMKYLYSNLKEVEIYKIHNLKLLIALISLYVIILHVKGEIMGFLISVQIILFIWLICTVLFNKELKVKV</sequence>
<feature type="transmembrane region" description="Helical" evidence="1">
    <location>
        <begin position="30"/>
        <end position="49"/>
    </location>
</feature>
<protein>
    <submittedName>
        <fullName evidence="2">Uncharacterized protein</fullName>
    </submittedName>
</protein>
<name>A0AAI8C8L3_9FLAO</name>
<reference evidence="2 3" key="1">
    <citation type="journal article" date="2016" name="J. Zhejiang Univ. Sci. B">
        <title>Antibiotic resistance mechanisms of Myroides sp.</title>
        <authorList>
            <person name="Hu S."/>
            <person name="Yuan S."/>
            <person name="Qu H."/>
            <person name="Jiang T."/>
            <person name="Zhou Y."/>
            <person name="Wang M."/>
            <person name="Ming D."/>
        </authorList>
    </citation>
    <scope>NUCLEOTIDE SEQUENCE [LARGE SCALE GENOMIC DNA]</scope>
    <source>
        <strain evidence="2 3">PR63039</strain>
    </source>
</reference>
<dbReference type="RefSeq" id="WP_058699875.1">
    <property type="nucleotide sequence ID" value="NZ_CP013690.1"/>
</dbReference>
<gene>
    <name evidence="2" type="ORF">AS202_18655</name>
</gene>
<accession>A0AAI8C8L3</accession>
<dbReference type="EMBL" id="CP013690">
    <property type="protein sequence ID" value="ALU28044.1"/>
    <property type="molecule type" value="Genomic_DNA"/>
</dbReference>
<feature type="transmembrane region" description="Helical" evidence="1">
    <location>
        <begin position="87"/>
        <end position="110"/>
    </location>
</feature>
<feature type="transmembrane region" description="Helical" evidence="1">
    <location>
        <begin position="294"/>
        <end position="310"/>
    </location>
</feature>
<organism evidence="2 3">
    <name type="scientific">Myroides odoratimimus</name>
    <dbReference type="NCBI Taxonomy" id="76832"/>
    <lineage>
        <taxon>Bacteria</taxon>
        <taxon>Pseudomonadati</taxon>
        <taxon>Bacteroidota</taxon>
        <taxon>Flavobacteriia</taxon>
        <taxon>Flavobacteriales</taxon>
        <taxon>Flavobacteriaceae</taxon>
        <taxon>Myroides</taxon>
    </lineage>
</organism>
<feature type="transmembrane region" description="Helical" evidence="1">
    <location>
        <begin position="176"/>
        <end position="195"/>
    </location>
</feature>
<feature type="transmembrane region" description="Helical" evidence="1">
    <location>
        <begin position="122"/>
        <end position="144"/>
    </location>
</feature>
<feature type="transmembrane region" description="Helical" evidence="1">
    <location>
        <begin position="202"/>
        <end position="231"/>
    </location>
</feature>
<dbReference type="AlphaFoldDB" id="A0AAI8C8L3"/>
<feature type="transmembrane region" description="Helical" evidence="1">
    <location>
        <begin position="61"/>
        <end position="81"/>
    </location>
</feature>
<feature type="transmembrane region" description="Helical" evidence="1">
    <location>
        <begin position="370"/>
        <end position="387"/>
    </location>
</feature>
<dbReference type="KEGG" id="mod:AS202_18655"/>
<dbReference type="Proteomes" id="UP000069030">
    <property type="component" value="Chromosome"/>
</dbReference>
<evidence type="ECO:0000313" key="3">
    <source>
        <dbReference type="Proteomes" id="UP000069030"/>
    </source>
</evidence>
<feature type="transmembrane region" description="Helical" evidence="1">
    <location>
        <begin position="243"/>
        <end position="265"/>
    </location>
</feature>
<feature type="transmembrane region" description="Helical" evidence="1">
    <location>
        <begin position="393"/>
        <end position="412"/>
    </location>
</feature>
<proteinExistence type="predicted"/>
<feature type="transmembrane region" description="Helical" evidence="1">
    <location>
        <begin position="330"/>
        <end position="349"/>
    </location>
</feature>
<keyword evidence="1" id="KW-1133">Transmembrane helix</keyword>
<evidence type="ECO:0000313" key="2">
    <source>
        <dbReference type="EMBL" id="ALU28044.1"/>
    </source>
</evidence>
<keyword evidence="1" id="KW-0472">Membrane</keyword>
<feature type="transmembrane region" description="Helical" evidence="1">
    <location>
        <begin position="7"/>
        <end position="24"/>
    </location>
</feature>
<keyword evidence="1" id="KW-0812">Transmembrane</keyword>